<dbReference type="AlphaFoldDB" id="A0A1X7LCP8"/>
<evidence type="ECO:0000313" key="3">
    <source>
        <dbReference type="Proteomes" id="UP000193834"/>
    </source>
</evidence>
<keyword evidence="1" id="KW-0472">Membrane</keyword>
<evidence type="ECO:0000313" key="2">
    <source>
        <dbReference type="EMBL" id="SMG51032.1"/>
    </source>
</evidence>
<reference evidence="2 3" key="1">
    <citation type="submission" date="2017-04" db="EMBL/GenBank/DDBJ databases">
        <authorList>
            <person name="Afonso C.L."/>
            <person name="Miller P.J."/>
            <person name="Scott M.A."/>
            <person name="Spackman E."/>
            <person name="Goraichik I."/>
            <person name="Dimitrov K.M."/>
            <person name="Suarez D.L."/>
            <person name="Swayne D.E."/>
        </authorList>
    </citation>
    <scope>NUCLEOTIDE SEQUENCE [LARGE SCALE GENOMIC DNA]</scope>
    <source>
        <strain evidence="2 3">11</strain>
    </source>
</reference>
<sequence>MLASFSGLFLLILILASFRLTHLLVYDDITAPLRRLFVTTTIVTLDHGQQAVQHEVAPKGLKRWLGMLFTCHWCMGVWSSLILTLLWLFVPYAIWLLVILAVAGAAAIIETIMLRL</sequence>
<keyword evidence="3" id="KW-1185">Reference proteome</keyword>
<dbReference type="RefSeq" id="WP_085495736.1">
    <property type="nucleotide sequence ID" value="NZ_FXAZ01000004.1"/>
</dbReference>
<keyword evidence="1" id="KW-0812">Transmembrane</keyword>
<protein>
    <recommendedName>
        <fullName evidence="4">Sporulation protein YjcA</fullName>
    </recommendedName>
</protein>
<dbReference type="EMBL" id="FXAZ01000004">
    <property type="protein sequence ID" value="SMG51032.1"/>
    <property type="molecule type" value="Genomic_DNA"/>
</dbReference>
<dbReference type="OrthoDB" id="4722315at2"/>
<dbReference type="InterPro" id="IPR010773">
    <property type="entry name" value="Mycophage_PG1_Gp7"/>
</dbReference>
<gene>
    <name evidence="2" type="ORF">SAMN06295960_3221</name>
</gene>
<accession>A0A1X7LCP8</accession>
<keyword evidence="1" id="KW-1133">Transmembrane helix</keyword>
<evidence type="ECO:0000256" key="1">
    <source>
        <dbReference type="SAM" id="Phobius"/>
    </source>
</evidence>
<feature type="transmembrane region" description="Helical" evidence="1">
    <location>
        <begin position="6"/>
        <end position="26"/>
    </location>
</feature>
<dbReference type="Pfam" id="PF07098">
    <property type="entry name" value="DUF1360"/>
    <property type="match status" value="1"/>
</dbReference>
<organism evidence="2 3">
    <name type="scientific">Paenibacillus aquistagni</name>
    <dbReference type="NCBI Taxonomy" id="1852522"/>
    <lineage>
        <taxon>Bacteria</taxon>
        <taxon>Bacillati</taxon>
        <taxon>Bacillota</taxon>
        <taxon>Bacilli</taxon>
        <taxon>Bacillales</taxon>
        <taxon>Paenibacillaceae</taxon>
        <taxon>Paenibacillus</taxon>
    </lineage>
</organism>
<name>A0A1X7LCP8_9BACL</name>
<proteinExistence type="predicted"/>
<dbReference type="Proteomes" id="UP000193834">
    <property type="component" value="Unassembled WGS sequence"/>
</dbReference>
<evidence type="ECO:0008006" key="4">
    <source>
        <dbReference type="Google" id="ProtNLM"/>
    </source>
</evidence>
<feature type="transmembrane region" description="Helical" evidence="1">
    <location>
        <begin position="64"/>
        <end position="88"/>
    </location>
</feature>
<dbReference type="STRING" id="1852522.SAMN06295960_3221"/>
<feature type="transmembrane region" description="Helical" evidence="1">
    <location>
        <begin position="94"/>
        <end position="114"/>
    </location>
</feature>